<dbReference type="InterPro" id="IPR017850">
    <property type="entry name" value="Alkaline_phosphatase_core_sf"/>
</dbReference>
<dbReference type="AlphaFoldDB" id="A0AAQ3QS46"/>
<name>A0AAQ3QS46_9BACT</name>
<reference evidence="1 2" key="1">
    <citation type="submission" date="2023-10" db="EMBL/GenBank/DDBJ databases">
        <title>Rubellicoccus peritrichatus gen. nov., sp. nov., isolated from an algae of coral reef tank.</title>
        <authorList>
            <person name="Luo J."/>
        </authorList>
    </citation>
    <scope>NUCLEOTIDE SEQUENCE [LARGE SCALE GENOMIC DNA]</scope>
    <source>
        <strain evidence="1 2">CR14</strain>
    </source>
</reference>
<dbReference type="Pfam" id="PF01663">
    <property type="entry name" value="Phosphodiest"/>
    <property type="match status" value="1"/>
</dbReference>
<dbReference type="SUPFAM" id="SSF53649">
    <property type="entry name" value="Alkaline phosphatase-like"/>
    <property type="match status" value="1"/>
</dbReference>
<dbReference type="Gene3D" id="3.40.720.10">
    <property type="entry name" value="Alkaline Phosphatase, subunit A"/>
    <property type="match status" value="1"/>
</dbReference>
<dbReference type="InterPro" id="IPR002591">
    <property type="entry name" value="Phosphodiest/P_Trfase"/>
</dbReference>
<evidence type="ECO:0000313" key="2">
    <source>
        <dbReference type="Proteomes" id="UP001304300"/>
    </source>
</evidence>
<sequence length="379" mass="44135">MKPRLDMFVFADALGWEQVQKRDYLKSLLPNRNRCETLFGYSSTCDPTILTGCLPYEHGHFSFFVKAQSESPFEDFKALAWLPDRIAAHHRVRNRISRWYAQKLNYTGYFQLYSVPFSKLPYLDYTEKQDIYEKGGIIGGQPTIFESWEDSAKVWCRSDWRLGDTANIDHARSEIEAGKVELLYLFTAHLDAVMHRYGTNDPAVDAAFDDFAKKLTMLADIASRHYKEVRIHLFSDHGMSDVSSKSDMMLRWNRQPWRYGRDYTAVWDSTMARFWFHNDRTRIEALQWLTQQPDGQLLTDEQLEAWGCLFPDRLYGEYFYLLPAGSLFVPSFLNQRHVPGMHGYDPSHPDCAACWLTNCETLPVRSLPDIFSVMKESCA</sequence>
<evidence type="ECO:0000313" key="1">
    <source>
        <dbReference type="EMBL" id="WOO42008.1"/>
    </source>
</evidence>
<protein>
    <submittedName>
        <fullName evidence="1">Alkaline phosphatase family protein</fullName>
    </submittedName>
</protein>
<dbReference type="EMBL" id="CP136920">
    <property type="protein sequence ID" value="WOO42008.1"/>
    <property type="molecule type" value="Genomic_DNA"/>
</dbReference>
<dbReference type="Proteomes" id="UP001304300">
    <property type="component" value="Chromosome"/>
</dbReference>
<dbReference type="RefSeq" id="WP_317834492.1">
    <property type="nucleotide sequence ID" value="NZ_CP136920.1"/>
</dbReference>
<keyword evidence="2" id="KW-1185">Reference proteome</keyword>
<gene>
    <name evidence="1" type="ORF">RZN69_02830</name>
</gene>
<proteinExistence type="predicted"/>
<organism evidence="1 2">
    <name type="scientific">Rubellicoccus peritrichatus</name>
    <dbReference type="NCBI Taxonomy" id="3080537"/>
    <lineage>
        <taxon>Bacteria</taxon>
        <taxon>Pseudomonadati</taxon>
        <taxon>Verrucomicrobiota</taxon>
        <taxon>Opitutia</taxon>
        <taxon>Puniceicoccales</taxon>
        <taxon>Cerasicoccaceae</taxon>
        <taxon>Rubellicoccus</taxon>
    </lineage>
</organism>
<accession>A0AAQ3QS46</accession>
<dbReference type="KEGG" id="puo:RZN69_02830"/>